<gene>
    <name evidence="3" type="ORF">QFZ22_000529</name>
</gene>
<feature type="compositionally biased region" description="Pro residues" evidence="1">
    <location>
        <begin position="198"/>
        <end position="209"/>
    </location>
</feature>
<name>A0AAW8F433_9ACTN</name>
<feature type="region of interest" description="Disordered" evidence="1">
    <location>
        <begin position="183"/>
        <end position="209"/>
    </location>
</feature>
<proteinExistence type="predicted"/>
<feature type="transmembrane region" description="Helical" evidence="2">
    <location>
        <begin position="6"/>
        <end position="28"/>
    </location>
</feature>
<evidence type="ECO:0000256" key="2">
    <source>
        <dbReference type="SAM" id="Phobius"/>
    </source>
</evidence>
<evidence type="ECO:0000313" key="4">
    <source>
        <dbReference type="Proteomes" id="UP001234216"/>
    </source>
</evidence>
<accession>A0AAW8F433</accession>
<reference evidence="3" key="1">
    <citation type="submission" date="2023-07" db="EMBL/GenBank/DDBJ databases">
        <title>Comparative genomics of wheat-associated soil bacteria to identify genetic determinants of phenazine resistance.</title>
        <authorList>
            <person name="Mouncey N."/>
        </authorList>
    </citation>
    <scope>NUCLEOTIDE SEQUENCE</scope>
    <source>
        <strain evidence="3">V4I22</strain>
    </source>
</reference>
<keyword evidence="2" id="KW-1133">Transmembrane helix</keyword>
<keyword evidence="2" id="KW-0472">Membrane</keyword>
<feature type="compositionally biased region" description="Basic residues" evidence="1">
    <location>
        <begin position="183"/>
        <end position="193"/>
    </location>
</feature>
<evidence type="ECO:0000256" key="1">
    <source>
        <dbReference type="SAM" id="MobiDB-lite"/>
    </source>
</evidence>
<organism evidence="3 4">
    <name type="scientific">Streptomyces canus</name>
    <dbReference type="NCBI Taxonomy" id="58343"/>
    <lineage>
        <taxon>Bacteria</taxon>
        <taxon>Bacillati</taxon>
        <taxon>Actinomycetota</taxon>
        <taxon>Actinomycetes</taxon>
        <taxon>Kitasatosporales</taxon>
        <taxon>Streptomycetaceae</taxon>
        <taxon>Streptomyces</taxon>
        <taxon>Streptomyces aurantiacus group</taxon>
    </lineage>
</organism>
<dbReference type="EMBL" id="JAUSZV010000003">
    <property type="protein sequence ID" value="MDQ0904544.1"/>
    <property type="molecule type" value="Genomic_DNA"/>
</dbReference>
<protein>
    <submittedName>
        <fullName evidence="3">Uncharacterized protein</fullName>
    </submittedName>
</protein>
<dbReference type="RefSeq" id="WP_306972127.1">
    <property type="nucleotide sequence ID" value="NZ_JAUSZV010000003.1"/>
</dbReference>
<keyword evidence="2" id="KW-0812">Transmembrane</keyword>
<dbReference type="Proteomes" id="UP001234216">
    <property type="component" value="Unassembled WGS sequence"/>
</dbReference>
<sequence length="209" mass="22707">MADSSSLVSLASGLGGAAIGAGAAIWVAMVQRRHQREEASWSRAELISNMVITQLMSLRTTGWARLDVLLRTQQSLSAGVEVQLEAFDQEASKATLKNVEVSYAVMADAGEEVNRLSAQIFDELLDAQQKIRQQILNRSAGVPCVTEDESAINHQLEQVKQLRTALNAALLERIALEAEMLRGSRRPRSRVGPRGRSGPPPWLTGPPPS</sequence>
<evidence type="ECO:0000313" key="3">
    <source>
        <dbReference type="EMBL" id="MDQ0904544.1"/>
    </source>
</evidence>
<dbReference type="AlphaFoldDB" id="A0AAW8F433"/>
<comment type="caution">
    <text evidence="3">The sequence shown here is derived from an EMBL/GenBank/DDBJ whole genome shotgun (WGS) entry which is preliminary data.</text>
</comment>